<proteinExistence type="predicted"/>
<evidence type="ECO:0000313" key="3">
    <source>
        <dbReference type="Proteomes" id="UP000244223"/>
    </source>
</evidence>
<keyword evidence="1" id="KW-0472">Membrane</keyword>
<comment type="caution">
    <text evidence="2">The sequence shown here is derived from an EMBL/GenBank/DDBJ whole genome shotgun (WGS) entry which is preliminary data.</text>
</comment>
<dbReference type="OrthoDB" id="9762066at2"/>
<dbReference type="AlphaFoldDB" id="A0A2T5IWW0"/>
<name>A0A2T5IWW0_9GAMM</name>
<gene>
    <name evidence="2" type="ORF">C8N29_11267</name>
</gene>
<dbReference type="InterPro" id="IPR021243">
    <property type="entry name" value="DUF2804"/>
</dbReference>
<keyword evidence="1" id="KW-1133">Transmembrane helix</keyword>
<sequence length="348" mass="39695">MALHSPLSALEPLIDNGKPRFGYFDDALSIINSHDFSFQNPFGEQRSSLARWLSHKEFQYFGGMSERYIFGCALANLAYVAMAFVYVYDIQHQKLWSRSWRSPLGVGFHFADNPCEGETRFKIPLIVDICLGYQKQPRQKTLLIQCKELTLEARMTEDNLEPMSICTRTGYNGWAYTAKSAGQPLFGFIKLHQEQSDLASIGAYGSLDFSTGFMRRETWWNWACSAGVVQRGDFTGQALGLNLSTGVNETSFSENCFWLGGICYPLAQTQFDFNQKNINEPWRIRTHDGVVNLQFSPLGMHREKVRAGLLNTHFRQLFGEFSGCIILNQQEICLDGLKGFVEDQYIKW</sequence>
<feature type="transmembrane region" description="Helical" evidence="1">
    <location>
        <begin position="68"/>
        <end position="88"/>
    </location>
</feature>
<evidence type="ECO:0000313" key="2">
    <source>
        <dbReference type="EMBL" id="PTQ88422.1"/>
    </source>
</evidence>
<keyword evidence="1" id="KW-0812">Transmembrane</keyword>
<dbReference type="PANTHER" id="PTHR35868">
    <property type="entry name" value="DUF2804 DOMAIN-CONTAINING PROTEIN-RELATED"/>
    <property type="match status" value="1"/>
</dbReference>
<accession>A0A2T5IWW0</accession>
<dbReference type="RefSeq" id="WP_107866302.1">
    <property type="nucleotide sequence ID" value="NZ_QAON01000012.1"/>
</dbReference>
<reference evidence="2 3" key="1">
    <citation type="submission" date="2018-04" db="EMBL/GenBank/DDBJ databases">
        <title>Genomic Encyclopedia of Archaeal and Bacterial Type Strains, Phase II (KMG-II): from individual species to whole genera.</title>
        <authorList>
            <person name="Goeker M."/>
        </authorList>
    </citation>
    <scope>NUCLEOTIDE SEQUENCE [LARGE SCALE GENOMIC DNA]</scope>
    <source>
        <strain evidence="2 3">DSM 5822</strain>
    </source>
</reference>
<dbReference type="Proteomes" id="UP000244223">
    <property type="component" value="Unassembled WGS sequence"/>
</dbReference>
<dbReference type="Pfam" id="PF10974">
    <property type="entry name" value="DUF2804"/>
    <property type="match status" value="1"/>
</dbReference>
<dbReference type="EMBL" id="QAON01000012">
    <property type="protein sequence ID" value="PTQ88422.1"/>
    <property type="molecule type" value="Genomic_DNA"/>
</dbReference>
<keyword evidence="3" id="KW-1185">Reference proteome</keyword>
<evidence type="ECO:0000256" key="1">
    <source>
        <dbReference type="SAM" id="Phobius"/>
    </source>
</evidence>
<organism evidence="2 3">
    <name type="scientific">Agitococcus lubricus</name>
    <dbReference type="NCBI Taxonomy" id="1077255"/>
    <lineage>
        <taxon>Bacteria</taxon>
        <taxon>Pseudomonadati</taxon>
        <taxon>Pseudomonadota</taxon>
        <taxon>Gammaproteobacteria</taxon>
        <taxon>Moraxellales</taxon>
        <taxon>Moraxellaceae</taxon>
        <taxon>Agitococcus</taxon>
    </lineage>
</organism>
<dbReference type="PANTHER" id="PTHR35868:SF4">
    <property type="entry name" value="DUF2804 DOMAIN-CONTAINING PROTEIN"/>
    <property type="match status" value="1"/>
</dbReference>
<protein>
    <submittedName>
        <fullName evidence="2">Uncharacterized protein DUF2804</fullName>
    </submittedName>
</protein>